<evidence type="ECO:0000313" key="2">
    <source>
        <dbReference type="EMBL" id="KAG0139085.1"/>
    </source>
</evidence>
<reference evidence="2" key="1">
    <citation type="submission" date="2013-11" db="EMBL/GenBank/DDBJ databases">
        <title>Genome sequence of the fusiform rust pathogen reveals effectors for host alternation and coevolution with pine.</title>
        <authorList>
            <consortium name="DOE Joint Genome Institute"/>
            <person name="Smith K."/>
            <person name="Pendleton A."/>
            <person name="Kubisiak T."/>
            <person name="Anderson C."/>
            <person name="Salamov A."/>
            <person name="Aerts A."/>
            <person name="Riley R."/>
            <person name="Clum A."/>
            <person name="Lindquist E."/>
            <person name="Ence D."/>
            <person name="Campbell M."/>
            <person name="Kronenberg Z."/>
            <person name="Feau N."/>
            <person name="Dhillon B."/>
            <person name="Hamelin R."/>
            <person name="Burleigh J."/>
            <person name="Smith J."/>
            <person name="Yandell M."/>
            <person name="Nelson C."/>
            <person name="Grigoriev I."/>
            <person name="Davis J."/>
        </authorList>
    </citation>
    <scope>NUCLEOTIDE SEQUENCE</scope>
    <source>
        <strain evidence="2">G11</strain>
    </source>
</reference>
<dbReference type="AlphaFoldDB" id="A0A9P6N830"/>
<name>A0A9P6N830_9BASI</name>
<proteinExistence type="predicted"/>
<evidence type="ECO:0000313" key="3">
    <source>
        <dbReference type="Proteomes" id="UP000886653"/>
    </source>
</evidence>
<accession>A0A9P6N830</accession>
<organism evidence="2 3">
    <name type="scientific">Cronartium quercuum f. sp. fusiforme G11</name>
    <dbReference type="NCBI Taxonomy" id="708437"/>
    <lineage>
        <taxon>Eukaryota</taxon>
        <taxon>Fungi</taxon>
        <taxon>Dikarya</taxon>
        <taxon>Basidiomycota</taxon>
        <taxon>Pucciniomycotina</taxon>
        <taxon>Pucciniomycetes</taxon>
        <taxon>Pucciniales</taxon>
        <taxon>Coleosporiaceae</taxon>
        <taxon>Cronartium</taxon>
    </lineage>
</organism>
<feature type="compositionally biased region" description="Polar residues" evidence="1">
    <location>
        <begin position="234"/>
        <end position="246"/>
    </location>
</feature>
<gene>
    <name evidence="2" type="ORF">CROQUDRAFT_55231</name>
</gene>
<sequence>MKAENNAPRHSRDNDSIREIQATEELVQASLLKQLKKDFPSAKDWPKFSGEGEYNHHIFIDWVDQVMDDLMIPDKLITSKLGIVFTDTARDWYQEKRKEIGSCTWKEWKIHIEERFGNDVWKNKMEENFLKDKFNPAIHTDCLTWALKQKKRIQAFAPESTAKRICDKILFRIDAEISTQVRSLMGDHNSWDKFSAAFQEVCKNPNLAKKYKMNTTFRNKQYMSARLNNREKTNSSTQVQQNNSVKRMSKPCPKCGITDNNHEWKSCQGKRKGVNNIDIEEEEDN</sequence>
<evidence type="ECO:0000256" key="1">
    <source>
        <dbReference type="SAM" id="MobiDB-lite"/>
    </source>
</evidence>
<keyword evidence="3" id="KW-1185">Reference proteome</keyword>
<dbReference type="EMBL" id="MU167839">
    <property type="protein sequence ID" value="KAG0139085.1"/>
    <property type="molecule type" value="Genomic_DNA"/>
</dbReference>
<dbReference type="OrthoDB" id="2517121at2759"/>
<feature type="region of interest" description="Disordered" evidence="1">
    <location>
        <begin position="229"/>
        <end position="285"/>
    </location>
</feature>
<dbReference type="Proteomes" id="UP000886653">
    <property type="component" value="Unassembled WGS sequence"/>
</dbReference>
<comment type="caution">
    <text evidence="2">The sequence shown here is derived from an EMBL/GenBank/DDBJ whole genome shotgun (WGS) entry which is preliminary data.</text>
</comment>
<feature type="non-terminal residue" evidence="2">
    <location>
        <position position="285"/>
    </location>
</feature>
<protein>
    <submittedName>
        <fullName evidence="2">Uncharacterized protein</fullName>
    </submittedName>
</protein>